<organism evidence="2 3">
    <name type="scientific">Cryptolaemus montrouzieri</name>
    <dbReference type="NCBI Taxonomy" id="559131"/>
    <lineage>
        <taxon>Eukaryota</taxon>
        <taxon>Metazoa</taxon>
        <taxon>Ecdysozoa</taxon>
        <taxon>Arthropoda</taxon>
        <taxon>Hexapoda</taxon>
        <taxon>Insecta</taxon>
        <taxon>Pterygota</taxon>
        <taxon>Neoptera</taxon>
        <taxon>Endopterygota</taxon>
        <taxon>Coleoptera</taxon>
        <taxon>Polyphaga</taxon>
        <taxon>Cucujiformia</taxon>
        <taxon>Coccinelloidea</taxon>
        <taxon>Coccinellidae</taxon>
        <taxon>Scymninae</taxon>
        <taxon>Scymnini</taxon>
        <taxon>Cryptolaemus</taxon>
    </lineage>
</organism>
<keyword evidence="1" id="KW-0732">Signal</keyword>
<feature type="chain" id="PRO_5044753572" evidence="1">
    <location>
        <begin position="20"/>
        <end position="262"/>
    </location>
</feature>
<sequence length="262" mass="29571">MRFILISVLFVIPFCKIFAKNSGLAKRDSLVSTIFEVAPESPEGGPTCLIELLNLYTKEMKGINDQVTDVLNNSSQKIDQTKLDVENYLNSSKENVDQEIQKLGDLEAEAYGQAVAKQKSIADCLYDVRINMALINATELTAYRACSPDIFIFFVNESTKSIHNYPDKLAKNIETCLEVNISICDTQKKCITNESDKMTKKLSSKEDHILSRLTRIENNSKKCIDHKTDEIITMITKLEQNFDTCVSKILGNSWKHKSQVSI</sequence>
<comment type="caution">
    <text evidence="2">The sequence shown here is derived from an EMBL/GenBank/DDBJ whole genome shotgun (WGS) entry which is preliminary data.</text>
</comment>
<dbReference type="Proteomes" id="UP001516400">
    <property type="component" value="Unassembled WGS sequence"/>
</dbReference>
<name>A0ABD2MJK4_9CUCU</name>
<gene>
    <name evidence="2" type="ORF">HHI36_010574</name>
</gene>
<accession>A0ABD2MJK4</accession>
<reference evidence="2 3" key="1">
    <citation type="journal article" date="2021" name="BMC Biol.">
        <title>Horizontally acquired antibacterial genes associated with adaptive radiation of ladybird beetles.</title>
        <authorList>
            <person name="Li H.S."/>
            <person name="Tang X.F."/>
            <person name="Huang Y.H."/>
            <person name="Xu Z.Y."/>
            <person name="Chen M.L."/>
            <person name="Du X.Y."/>
            <person name="Qiu B.Y."/>
            <person name="Chen P.T."/>
            <person name="Zhang W."/>
            <person name="Slipinski A."/>
            <person name="Escalona H.E."/>
            <person name="Waterhouse R.M."/>
            <person name="Zwick A."/>
            <person name="Pang H."/>
        </authorList>
    </citation>
    <scope>NUCLEOTIDE SEQUENCE [LARGE SCALE GENOMIC DNA]</scope>
    <source>
        <strain evidence="2">SYSU2018</strain>
    </source>
</reference>
<evidence type="ECO:0000256" key="1">
    <source>
        <dbReference type="SAM" id="SignalP"/>
    </source>
</evidence>
<dbReference type="AlphaFoldDB" id="A0ABD2MJK4"/>
<feature type="signal peptide" evidence="1">
    <location>
        <begin position="1"/>
        <end position="19"/>
    </location>
</feature>
<proteinExistence type="predicted"/>
<dbReference type="EMBL" id="JABFTP020000001">
    <property type="protein sequence ID" value="KAL3266397.1"/>
    <property type="molecule type" value="Genomic_DNA"/>
</dbReference>
<keyword evidence="3" id="KW-1185">Reference proteome</keyword>
<protein>
    <submittedName>
        <fullName evidence="2">Uncharacterized protein</fullName>
    </submittedName>
</protein>
<evidence type="ECO:0000313" key="3">
    <source>
        <dbReference type="Proteomes" id="UP001516400"/>
    </source>
</evidence>
<evidence type="ECO:0000313" key="2">
    <source>
        <dbReference type="EMBL" id="KAL3266397.1"/>
    </source>
</evidence>